<sequence length="398" mass="43070">MRGTPPPSLPLYRIQFQENAAMISRVAHSGVKTIEKFFHRREGVGKNCGLRTTYGDEEREAIGGNGESTINNQPTVTLLAPHHNIDVVSLSPLPRHTSVLVVRYAQFGSPYAVKHEPETNGDEAFIGSATHVAQTSIDDRFRLNTDGAGGEMEENDDRTSSPAPAPPHRYLKQPKSTHGKVAYVVYAGNDVGVFYNWTAASIAIFGLASSAKIYKGYSSYEGAHSAWEGFTNTGRLPPDVAASLGSKPYPKPPTPSARGISAPATTPQRVHVYNNRNASPLTPQTPLTPHRGRSAHTPLGSTSSHTYASAANHLNSVRPTPSPSTPRTPTSTQSRNAAAVAIAREESFRADQEDFWVVFTGTAPGVYQGREAGEHAFGQYENPSFLRTSALFMLIFRS</sequence>
<organism evidence="3">
    <name type="scientific">Laccaria bicolor (strain S238N-H82 / ATCC MYA-4686)</name>
    <name type="common">Bicoloured deceiver</name>
    <name type="synonym">Laccaria laccata var. bicolor</name>
    <dbReference type="NCBI Taxonomy" id="486041"/>
    <lineage>
        <taxon>Eukaryota</taxon>
        <taxon>Fungi</taxon>
        <taxon>Dikarya</taxon>
        <taxon>Basidiomycota</taxon>
        <taxon>Agaricomycotina</taxon>
        <taxon>Agaricomycetes</taxon>
        <taxon>Agaricomycetidae</taxon>
        <taxon>Agaricales</taxon>
        <taxon>Agaricineae</taxon>
        <taxon>Hydnangiaceae</taxon>
        <taxon>Laccaria</taxon>
    </lineage>
</organism>
<dbReference type="AlphaFoldDB" id="B0DSS1"/>
<proteinExistence type="predicted"/>
<evidence type="ECO:0000313" key="2">
    <source>
        <dbReference type="EMBL" id="EDR02366.1"/>
    </source>
</evidence>
<feature type="region of interest" description="Disordered" evidence="1">
    <location>
        <begin position="144"/>
        <end position="173"/>
    </location>
</feature>
<evidence type="ECO:0000313" key="3">
    <source>
        <dbReference type="Proteomes" id="UP000001194"/>
    </source>
</evidence>
<dbReference type="GeneID" id="6082582"/>
<keyword evidence="3" id="KW-1185">Reference proteome</keyword>
<accession>B0DSS1</accession>
<dbReference type="Proteomes" id="UP000001194">
    <property type="component" value="Unassembled WGS sequence"/>
</dbReference>
<dbReference type="InParanoid" id="B0DSS1"/>
<dbReference type="KEGG" id="lbc:LACBIDRAFT_332450"/>
<feature type="region of interest" description="Disordered" evidence="1">
    <location>
        <begin position="238"/>
        <end position="335"/>
    </location>
</feature>
<dbReference type="OrthoDB" id="3069925at2759"/>
<dbReference type="HOGENOM" id="CLU_692741_0_0_1"/>
<dbReference type="EMBL" id="DS547131">
    <property type="protein sequence ID" value="EDR02366.1"/>
    <property type="molecule type" value="Genomic_DNA"/>
</dbReference>
<dbReference type="RefSeq" id="XP_001887043.1">
    <property type="nucleotide sequence ID" value="XM_001887008.1"/>
</dbReference>
<feature type="compositionally biased region" description="Polar residues" evidence="1">
    <location>
        <begin position="299"/>
        <end position="315"/>
    </location>
</feature>
<gene>
    <name evidence="2" type="ORF">LACBIDRAFT_332450</name>
</gene>
<protein>
    <submittedName>
        <fullName evidence="2">Predicted protein</fullName>
    </submittedName>
</protein>
<name>B0DSS1_LACBS</name>
<feature type="compositionally biased region" description="Polar residues" evidence="1">
    <location>
        <begin position="263"/>
        <end position="287"/>
    </location>
</feature>
<reference evidence="2 3" key="1">
    <citation type="journal article" date="2008" name="Nature">
        <title>The genome of Laccaria bicolor provides insights into mycorrhizal symbiosis.</title>
        <authorList>
            <person name="Martin F."/>
            <person name="Aerts A."/>
            <person name="Ahren D."/>
            <person name="Brun A."/>
            <person name="Danchin E.G.J."/>
            <person name="Duchaussoy F."/>
            <person name="Gibon J."/>
            <person name="Kohler A."/>
            <person name="Lindquist E."/>
            <person name="Pereda V."/>
            <person name="Salamov A."/>
            <person name="Shapiro H.J."/>
            <person name="Wuyts J."/>
            <person name="Blaudez D."/>
            <person name="Buee M."/>
            <person name="Brokstein P."/>
            <person name="Canbaeck B."/>
            <person name="Cohen D."/>
            <person name="Courty P.E."/>
            <person name="Coutinho P.M."/>
            <person name="Delaruelle C."/>
            <person name="Detter J.C."/>
            <person name="Deveau A."/>
            <person name="DiFazio S."/>
            <person name="Duplessis S."/>
            <person name="Fraissinet-Tachet L."/>
            <person name="Lucic E."/>
            <person name="Frey-Klett P."/>
            <person name="Fourrey C."/>
            <person name="Feussner I."/>
            <person name="Gay G."/>
            <person name="Grimwood J."/>
            <person name="Hoegger P.J."/>
            <person name="Jain P."/>
            <person name="Kilaru S."/>
            <person name="Labbe J."/>
            <person name="Lin Y.C."/>
            <person name="Legue V."/>
            <person name="Le Tacon F."/>
            <person name="Marmeisse R."/>
            <person name="Melayah D."/>
            <person name="Montanini B."/>
            <person name="Muratet M."/>
            <person name="Nehls U."/>
            <person name="Niculita-Hirzel H."/>
            <person name="Oudot-Le Secq M.P."/>
            <person name="Peter M."/>
            <person name="Quesneville H."/>
            <person name="Rajashekar B."/>
            <person name="Reich M."/>
            <person name="Rouhier N."/>
            <person name="Schmutz J."/>
            <person name="Yin T."/>
            <person name="Chalot M."/>
            <person name="Henrissat B."/>
            <person name="Kuees U."/>
            <person name="Lucas S."/>
            <person name="Van de Peer Y."/>
            <person name="Podila G.K."/>
            <person name="Polle A."/>
            <person name="Pukkila P.J."/>
            <person name="Richardson P.M."/>
            <person name="Rouze P."/>
            <person name="Sanders I.R."/>
            <person name="Stajich J.E."/>
            <person name="Tunlid A."/>
            <person name="Tuskan G."/>
            <person name="Grigoriev I.V."/>
        </authorList>
    </citation>
    <scope>NUCLEOTIDE SEQUENCE [LARGE SCALE GENOMIC DNA]</scope>
    <source>
        <strain evidence="3">S238N-H82 / ATCC MYA-4686</strain>
    </source>
</reference>
<evidence type="ECO:0000256" key="1">
    <source>
        <dbReference type="SAM" id="MobiDB-lite"/>
    </source>
</evidence>